<proteinExistence type="predicted"/>
<dbReference type="SUPFAM" id="SSF50249">
    <property type="entry name" value="Nucleic acid-binding proteins"/>
    <property type="match status" value="1"/>
</dbReference>
<dbReference type="Gene3D" id="2.40.50.140">
    <property type="entry name" value="Nucleic acid-binding proteins"/>
    <property type="match status" value="2"/>
</dbReference>
<dbReference type="OrthoDB" id="1740937at2759"/>
<dbReference type="AlphaFoldDB" id="A0A5A7PUD6"/>
<keyword evidence="1" id="KW-0238">DNA-binding</keyword>
<gene>
    <name evidence="1" type="ORF">STAS_12586</name>
</gene>
<evidence type="ECO:0000313" key="2">
    <source>
        <dbReference type="Proteomes" id="UP000325081"/>
    </source>
</evidence>
<keyword evidence="2" id="KW-1185">Reference proteome</keyword>
<protein>
    <submittedName>
        <fullName evidence="1">Replication protein A 70 kDa DNA-binding subunit B</fullName>
    </submittedName>
</protein>
<dbReference type="InterPro" id="IPR012340">
    <property type="entry name" value="NA-bd_OB-fold"/>
</dbReference>
<comment type="caution">
    <text evidence="1">The sequence shown here is derived from an EMBL/GenBank/DDBJ whole genome shotgun (WGS) entry which is preliminary data.</text>
</comment>
<evidence type="ECO:0000313" key="1">
    <source>
        <dbReference type="EMBL" id="GER36256.1"/>
    </source>
</evidence>
<dbReference type="Proteomes" id="UP000325081">
    <property type="component" value="Unassembled WGS sequence"/>
</dbReference>
<accession>A0A5A7PUD6</accession>
<sequence length="241" mass="28472">MLTNSTFYYKFLLVTMSRIYLPIKEITENTNNWTALIQVVERPPVHQSKNDSMMHYRRYLFTYEEGTKVAAVVYNTVIDEFALQLLMPYKRYYISRAKVRTEIPLYQVGDYKYKWTLVKGTMLKNMKNPCPHNFCAQLKFICLQICTNMQTQRIPETKTCWISGKIKLASDNKSLWSATCNNYRKNYNMQPNTARKCRSCQADTYVEARFRIPMVIKDETGTLYAMIYGTDAERIIPFQHE</sequence>
<organism evidence="1 2">
    <name type="scientific">Striga asiatica</name>
    <name type="common">Asiatic witchweed</name>
    <name type="synonym">Buchnera asiatica</name>
    <dbReference type="NCBI Taxonomy" id="4170"/>
    <lineage>
        <taxon>Eukaryota</taxon>
        <taxon>Viridiplantae</taxon>
        <taxon>Streptophyta</taxon>
        <taxon>Embryophyta</taxon>
        <taxon>Tracheophyta</taxon>
        <taxon>Spermatophyta</taxon>
        <taxon>Magnoliopsida</taxon>
        <taxon>eudicotyledons</taxon>
        <taxon>Gunneridae</taxon>
        <taxon>Pentapetalae</taxon>
        <taxon>asterids</taxon>
        <taxon>lamiids</taxon>
        <taxon>Lamiales</taxon>
        <taxon>Orobanchaceae</taxon>
        <taxon>Buchnereae</taxon>
        <taxon>Striga</taxon>
    </lineage>
</organism>
<name>A0A5A7PUD6_STRAF</name>
<dbReference type="EMBL" id="BKCP01005106">
    <property type="protein sequence ID" value="GER36256.1"/>
    <property type="molecule type" value="Genomic_DNA"/>
</dbReference>
<dbReference type="GO" id="GO:0003677">
    <property type="term" value="F:DNA binding"/>
    <property type="evidence" value="ECO:0007669"/>
    <property type="project" value="UniProtKB-KW"/>
</dbReference>
<reference evidence="2" key="1">
    <citation type="journal article" date="2019" name="Curr. Biol.">
        <title>Genome Sequence of Striga asiatica Provides Insight into the Evolution of Plant Parasitism.</title>
        <authorList>
            <person name="Yoshida S."/>
            <person name="Kim S."/>
            <person name="Wafula E.K."/>
            <person name="Tanskanen J."/>
            <person name="Kim Y.M."/>
            <person name="Honaas L."/>
            <person name="Yang Z."/>
            <person name="Spallek T."/>
            <person name="Conn C.E."/>
            <person name="Ichihashi Y."/>
            <person name="Cheong K."/>
            <person name="Cui S."/>
            <person name="Der J.P."/>
            <person name="Gundlach H."/>
            <person name="Jiao Y."/>
            <person name="Hori C."/>
            <person name="Ishida J.K."/>
            <person name="Kasahara H."/>
            <person name="Kiba T."/>
            <person name="Kim M.S."/>
            <person name="Koo N."/>
            <person name="Laohavisit A."/>
            <person name="Lee Y.H."/>
            <person name="Lumba S."/>
            <person name="McCourt P."/>
            <person name="Mortimer J.C."/>
            <person name="Mutuku J.M."/>
            <person name="Nomura T."/>
            <person name="Sasaki-Sekimoto Y."/>
            <person name="Seto Y."/>
            <person name="Wang Y."/>
            <person name="Wakatake T."/>
            <person name="Sakakibara H."/>
            <person name="Demura T."/>
            <person name="Yamaguchi S."/>
            <person name="Yoneyama K."/>
            <person name="Manabe R.I."/>
            <person name="Nelson D.C."/>
            <person name="Schulman A.H."/>
            <person name="Timko M.P."/>
            <person name="dePamphilis C.W."/>
            <person name="Choi D."/>
            <person name="Shirasu K."/>
        </authorList>
    </citation>
    <scope>NUCLEOTIDE SEQUENCE [LARGE SCALE GENOMIC DNA]</scope>
    <source>
        <strain evidence="2">cv. UVA1</strain>
    </source>
</reference>